<organism evidence="2 3">
    <name type="scientific">Zhihengliuella alba</name>
    <dbReference type="NCBI Taxonomy" id="547018"/>
    <lineage>
        <taxon>Bacteria</taxon>
        <taxon>Bacillati</taxon>
        <taxon>Actinomycetota</taxon>
        <taxon>Actinomycetes</taxon>
        <taxon>Micrococcales</taxon>
        <taxon>Micrococcaceae</taxon>
        <taxon>Zhihengliuella</taxon>
    </lineage>
</organism>
<dbReference type="Gene3D" id="3.40.50.80">
    <property type="entry name" value="Nucleotide-binding domain of ferredoxin-NADP reductase (FNR) module"/>
    <property type="match status" value="1"/>
</dbReference>
<proteinExistence type="predicted"/>
<accession>A0ABP7D726</accession>
<dbReference type="CDD" id="cd06193">
    <property type="entry name" value="siderophore_interacting"/>
    <property type="match status" value="1"/>
</dbReference>
<reference evidence="3" key="1">
    <citation type="journal article" date="2019" name="Int. J. Syst. Evol. Microbiol.">
        <title>The Global Catalogue of Microorganisms (GCM) 10K type strain sequencing project: providing services to taxonomists for standard genome sequencing and annotation.</title>
        <authorList>
            <consortium name="The Broad Institute Genomics Platform"/>
            <consortium name="The Broad Institute Genome Sequencing Center for Infectious Disease"/>
            <person name="Wu L."/>
            <person name="Ma J."/>
        </authorList>
    </citation>
    <scope>NUCLEOTIDE SEQUENCE [LARGE SCALE GENOMIC DNA]</scope>
    <source>
        <strain evidence="3">JCM 16961</strain>
    </source>
</reference>
<dbReference type="EMBL" id="BAABCJ010000001">
    <property type="protein sequence ID" value="GAA3699635.1"/>
    <property type="molecule type" value="Genomic_DNA"/>
</dbReference>
<feature type="domain" description="FAD-binding FR-type" evidence="1">
    <location>
        <begin position="11"/>
        <end position="136"/>
    </location>
</feature>
<protein>
    <submittedName>
        <fullName evidence="2">Siderophore-interacting protein</fullName>
    </submittedName>
</protein>
<dbReference type="InterPro" id="IPR017938">
    <property type="entry name" value="Riboflavin_synthase-like_b-brl"/>
</dbReference>
<dbReference type="InterPro" id="IPR007037">
    <property type="entry name" value="SIP_rossman_dom"/>
</dbReference>
<dbReference type="Proteomes" id="UP001501536">
    <property type="component" value="Unassembled WGS sequence"/>
</dbReference>
<dbReference type="Gene3D" id="2.40.30.10">
    <property type="entry name" value="Translation factors"/>
    <property type="match status" value="1"/>
</dbReference>
<name>A0ABP7D726_9MICC</name>
<evidence type="ECO:0000313" key="3">
    <source>
        <dbReference type="Proteomes" id="UP001501536"/>
    </source>
</evidence>
<gene>
    <name evidence="2" type="ORF">GCM10022377_10820</name>
</gene>
<dbReference type="InterPro" id="IPR039261">
    <property type="entry name" value="FNR_nucleotide-bd"/>
</dbReference>
<comment type="caution">
    <text evidence="2">The sequence shown here is derived from an EMBL/GenBank/DDBJ whole genome shotgun (WGS) entry which is preliminary data.</text>
</comment>
<dbReference type="PROSITE" id="PS51384">
    <property type="entry name" value="FAD_FR"/>
    <property type="match status" value="1"/>
</dbReference>
<evidence type="ECO:0000259" key="1">
    <source>
        <dbReference type="PROSITE" id="PS51384"/>
    </source>
</evidence>
<sequence length="285" mass="31205">MSDARPARGPKPQVVLEVLRSERIGGHMVRLTLGGEGFAAFQDKEATDKYVKLLFADPELGLTPPYNLEELAKALPPERMPVRRTYTVHDVDHDAQTLQIDFVVHGDQGLAGPWAERAQPGDVVCFAGPGGMYLPDPAADWHLIGGDESALPAISATLAALPADARGLVWVEVVDAADEVPLQAPEGVEVRWVHRGGPFAPESTRLAAAIQDGPWLDGDVQVFVHGEREMIKAVRRYLTDVRGVPRTRMSLSPYWAYGRVEDVFQAEKREPIGQIFPENQPLPGN</sequence>
<dbReference type="SUPFAM" id="SSF63380">
    <property type="entry name" value="Riboflavin synthase domain-like"/>
    <property type="match status" value="1"/>
</dbReference>
<dbReference type="PANTHER" id="PTHR30157:SF0">
    <property type="entry name" value="NADPH-DEPENDENT FERRIC-CHELATE REDUCTASE"/>
    <property type="match status" value="1"/>
</dbReference>
<dbReference type="InterPro" id="IPR017927">
    <property type="entry name" value="FAD-bd_FR_type"/>
</dbReference>
<dbReference type="InterPro" id="IPR039374">
    <property type="entry name" value="SIP_fam"/>
</dbReference>
<evidence type="ECO:0000313" key="2">
    <source>
        <dbReference type="EMBL" id="GAA3699635.1"/>
    </source>
</evidence>
<keyword evidence="3" id="KW-1185">Reference proteome</keyword>
<dbReference type="InterPro" id="IPR013113">
    <property type="entry name" value="SIP_FAD-bd"/>
</dbReference>
<dbReference type="RefSeq" id="WP_344881022.1">
    <property type="nucleotide sequence ID" value="NZ_BAABCJ010000001.1"/>
</dbReference>
<dbReference type="Pfam" id="PF04954">
    <property type="entry name" value="SIP"/>
    <property type="match status" value="1"/>
</dbReference>
<dbReference type="Pfam" id="PF08021">
    <property type="entry name" value="FAD_binding_9"/>
    <property type="match status" value="1"/>
</dbReference>
<dbReference type="PANTHER" id="PTHR30157">
    <property type="entry name" value="FERRIC REDUCTASE, NADPH-DEPENDENT"/>
    <property type="match status" value="1"/>
</dbReference>